<reference evidence="3 4" key="1">
    <citation type="submission" date="2020-10" db="EMBL/GenBank/DDBJ databases">
        <title>Haloactinobacterium sp. RN3S43, a bacterium isolated from saline soil.</title>
        <authorList>
            <person name="Sun J.-Q."/>
        </authorList>
    </citation>
    <scope>NUCLEOTIDE SEQUENCE [LARGE SCALE GENOMIC DNA]</scope>
    <source>
        <strain evidence="3 4">RN3S43</strain>
    </source>
</reference>
<feature type="compositionally biased region" description="Basic and acidic residues" evidence="1">
    <location>
        <begin position="366"/>
        <end position="378"/>
    </location>
</feature>
<dbReference type="SUPFAM" id="SSF56112">
    <property type="entry name" value="Protein kinase-like (PK-like)"/>
    <property type="match status" value="1"/>
</dbReference>
<keyword evidence="4" id="KW-1185">Reference proteome</keyword>
<protein>
    <submittedName>
        <fullName evidence="3">Macrolide 2'-phosphotransferase</fullName>
    </submittedName>
</protein>
<dbReference type="Pfam" id="PF01636">
    <property type="entry name" value="APH"/>
    <property type="match status" value="1"/>
</dbReference>
<dbReference type="PANTHER" id="PTHR21310">
    <property type="entry name" value="AMINOGLYCOSIDE PHOSPHOTRANSFERASE-RELATED-RELATED"/>
    <property type="match status" value="1"/>
</dbReference>
<dbReference type="Proteomes" id="UP000593758">
    <property type="component" value="Chromosome"/>
</dbReference>
<feature type="region of interest" description="Disordered" evidence="1">
    <location>
        <begin position="317"/>
        <end position="410"/>
    </location>
</feature>
<evidence type="ECO:0000256" key="1">
    <source>
        <dbReference type="SAM" id="MobiDB-lite"/>
    </source>
</evidence>
<dbReference type="AlphaFoldDB" id="A0A7M1SW48"/>
<accession>A0A7M1SW48</accession>
<dbReference type="GO" id="GO:0016740">
    <property type="term" value="F:transferase activity"/>
    <property type="evidence" value="ECO:0007669"/>
    <property type="project" value="UniProtKB-KW"/>
</dbReference>
<sequence length="410" mass="43971">MSATPRSPLALAALATVAIPGLDIVATRPPRNPGADFDVVGVLDASRRRWIVRAPRRASAGAALEGEVSLLRQLATAVDGGVLSFDVPRPAGFAPLPEGGRAMVYPQLQGTPLDLASLRPGPGLAAQVGRALASLHELDATVVGEAGLPVYDADSYRRRRLSEVDEAAKTGYVPSALLRRWEHALENVTLWRFRATPVHGDLAAEHVLVAEGDVVAILDWSDARVADPADDLAWLLAAAPEESLDSILEAYSLARTERGDDHLADRAVLAGELALVRWLMYGVRARDGRVIDEAIEMLRQLEEDVADAPPIGHLEPVLAEPIDGEEWSNGEEWNEDDRDDASNVRDSAGHRAGVLVGDDAETGDLSEIRALREERHEPPGPAGGAIRVGDERPARRGDDETPTVHLPPLT</sequence>
<feature type="domain" description="Aminoglycoside phosphotransferase" evidence="2">
    <location>
        <begin position="31"/>
        <end position="256"/>
    </location>
</feature>
<dbReference type="Gene3D" id="3.90.1200.10">
    <property type="match status" value="1"/>
</dbReference>
<dbReference type="InterPro" id="IPR011009">
    <property type="entry name" value="Kinase-like_dom_sf"/>
</dbReference>
<dbReference type="InterPro" id="IPR051678">
    <property type="entry name" value="AGP_Transferase"/>
</dbReference>
<feature type="compositionally biased region" description="Basic and acidic residues" evidence="1">
    <location>
        <begin position="340"/>
        <end position="349"/>
    </location>
</feature>
<dbReference type="CDD" id="cd05152">
    <property type="entry name" value="MPH2"/>
    <property type="match status" value="1"/>
</dbReference>
<dbReference type="InterPro" id="IPR002575">
    <property type="entry name" value="Aminoglycoside_PTrfase"/>
</dbReference>
<feature type="compositionally biased region" description="Basic and acidic residues" evidence="1">
    <location>
        <begin position="388"/>
        <end position="399"/>
    </location>
</feature>
<evidence type="ECO:0000259" key="2">
    <source>
        <dbReference type="Pfam" id="PF01636"/>
    </source>
</evidence>
<gene>
    <name evidence="3" type="ORF">IM660_05790</name>
</gene>
<dbReference type="KEGG" id="halt:IM660_05790"/>
<evidence type="ECO:0000313" key="3">
    <source>
        <dbReference type="EMBL" id="QOR71778.1"/>
    </source>
</evidence>
<dbReference type="EMBL" id="CP063169">
    <property type="protein sequence ID" value="QOR71778.1"/>
    <property type="molecule type" value="Genomic_DNA"/>
</dbReference>
<keyword evidence="3" id="KW-0808">Transferase</keyword>
<proteinExistence type="predicted"/>
<dbReference type="PANTHER" id="PTHR21310:SF15">
    <property type="entry name" value="AMINOGLYCOSIDE PHOSPHOTRANSFERASE DOMAIN-CONTAINING PROTEIN"/>
    <property type="match status" value="1"/>
</dbReference>
<dbReference type="RefSeq" id="WP_193498432.1">
    <property type="nucleotide sequence ID" value="NZ_CP063169.1"/>
</dbReference>
<feature type="compositionally biased region" description="Acidic residues" evidence="1">
    <location>
        <begin position="322"/>
        <end position="339"/>
    </location>
</feature>
<evidence type="ECO:0000313" key="4">
    <source>
        <dbReference type="Proteomes" id="UP000593758"/>
    </source>
</evidence>
<name>A0A7M1SW48_9MICO</name>
<dbReference type="Gene3D" id="3.30.200.20">
    <property type="entry name" value="Phosphorylase Kinase, domain 1"/>
    <property type="match status" value="1"/>
</dbReference>
<organism evidence="3 4">
    <name type="scientific">Ruania alkalisoli</name>
    <dbReference type="NCBI Taxonomy" id="2779775"/>
    <lineage>
        <taxon>Bacteria</taxon>
        <taxon>Bacillati</taxon>
        <taxon>Actinomycetota</taxon>
        <taxon>Actinomycetes</taxon>
        <taxon>Micrococcales</taxon>
        <taxon>Ruaniaceae</taxon>
        <taxon>Ruania</taxon>
    </lineage>
</organism>